<evidence type="ECO:0000313" key="2">
    <source>
        <dbReference type="EMBL" id="VGO21392.1"/>
    </source>
</evidence>
<dbReference type="InterPro" id="IPR029087">
    <property type="entry name" value="Imm17"/>
</dbReference>
<proteinExistence type="predicted"/>
<protein>
    <recommendedName>
        <fullName evidence="4">Immunity protein 17</fullName>
    </recommendedName>
</protein>
<keyword evidence="1" id="KW-1133">Transmembrane helix</keyword>
<dbReference type="Proteomes" id="UP000346198">
    <property type="component" value="Unassembled WGS sequence"/>
</dbReference>
<accession>A0A6C2UM91</accession>
<keyword evidence="1" id="KW-0472">Membrane</keyword>
<evidence type="ECO:0008006" key="4">
    <source>
        <dbReference type="Google" id="ProtNLM"/>
    </source>
</evidence>
<organism evidence="2 3">
    <name type="scientific">Pontiella sulfatireligans</name>
    <dbReference type="NCBI Taxonomy" id="2750658"/>
    <lineage>
        <taxon>Bacteria</taxon>
        <taxon>Pseudomonadati</taxon>
        <taxon>Kiritimatiellota</taxon>
        <taxon>Kiritimatiellia</taxon>
        <taxon>Kiritimatiellales</taxon>
        <taxon>Pontiellaceae</taxon>
        <taxon>Pontiella</taxon>
    </lineage>
</organism>
<keyword evidence="1" id="KW-0812">Transmembrane</keyword>
<dbReference type="Pfam" id="PF15562">
    <property type="entry name" value="Imm17"/>
    <property type="match status" value="1"/>
</dbReference>
<gene>
    <name evidence="2" type="ORF">SCARR_03465</name>
</gene>
<name>A0A6C2UM91_9BACT</name>
<evidence type="ECO:0000256" key="1">
    <source>
        <dbReference type="SAM" id="Phobius"/>
    </source>
</evidence>
<feature type="transmembrane region" description="Helical" evidence="1">
    <location>
        <begin position="46"/>
        <end position="67"/>
    </location>
</feature>
<sequence length="71" mass="7667">MNPMGWILIAVGAFAMAGGICNWDWFMNDKKARLIVKVFSRDGARIFYGILGLLILVAGLLGTVGVIDAPQ</sequence>
<keyword evidence="3" id="KW-1185">Reference proteome</keyword>
<feature type="transmembrane region" description="Helical" evidence="1">
    <location>
        <begin position="6"/>
        <end position="25"/>
    </location>
</feature>
<dbReference type="AlphaFoldDB" id="A0A6C2UM91"/>
<reference evidence="2 3" key="1">
    <citation type="submission" date="2019-04" db="EMBL/GenBank/DDBJ databases">
        <authorList>
            <person name="Van Vliet M D."/>
        </authorList>
    </citation>
    <scope>NUCLEOTIDE SEQUENCE [LARGE SCALE GENOMIC DNA]</scope>
    <source>
        <strain evidence="2 3">F21</strain>
    </source>
</reference>
<dbReference type="RefSeq" id="WP_222846347.1">
    <property type="nucleotide sequence ID" value="NZ_CAAHFH010000002.1"/>
</dbReference>
<dbReference type="EMBL" id="CAAHFH010000002">
    <property type="protein sequence ID" value="VGO21392.1"/>
    <property type="molecule type" value="Genomic_DNA"/>
</dbReference>
<evidence type="ECO:0000313" key="3">
    <source>
        <dbReference type="Proteomes" id="UP000346198"/>
    </source>
</evidence>